<evidence type="ECO:0000313" key="2">
    <source>
        <dbReference type="Proteomes" id="UP000094385"/>
    </source>
</evidence>
<protein>
    <submittedName>
        <fullName evidence="1">Uncharacterized protein</fullName>
    </submittedName>
</protein>
<proteinExistence type="predicted"/>
<sequence length="206" mass="23131">MKPIFESQCDSYTSVITNRPSTPLVIEVGVSETMQKLERDAQMWLLCLRNEVRVCILICLDETPSYHMPPPGIIGPDTDIDEEAAAAEAAMFQNRIAVNSGSPLIYRGYSWVNSLTGRVSVYKAAPDFSDIVCISVMDMPLELADNVTTDQRIGLWYSCFLPTEDLSLMHVEDMEVVTLHDMIRNAAADTSRLRYIEYMKTTVGHL</sequence>
<dbReference type="OrthoDB" id="76567at2759"/>
<dbReference type="AlphaFoldDB" id="A0A1E3PWL6"/>
<name>A0A1E3PWL6_LIPST</name>
<dbReference type="EMBL" id="KV454302">
    <property type="protein sequence ID" value="ODQ69829.1"/>
    <property type="molecule type" value="Genomic_DNA"/>
</dbReference>
<accession>A0A1E3PWL6</accession>
<evidence type="ECO:0000313" key="1">
    <source>
        <dbReference type="EMBL" id="ODQ69829.1"/>
    </source>
</evidence>
<keyword evidence="2" id="KW-1185">Reference proteome</keyword>
<reference evidence="1 2" key="1">
    <citation type="journal article" date="2016" name="Proc. Natl. Acad. Sci. U.S.A.">
        <title>Comparative genomics of biotechnologically important yeasts.</title>
        <authorList>
            <person name="Riley R."/>
            <person name="Haridas S."/>
            <person name="Wolfe K.H."/>
            <person name="Lopes M.R."/>
            <person name="Hittinger C.T."/>
            <person name="Goeker M."/>
            <person name="Salamov A.A."/>
            <person name="Wisecaver J.H."/>
            <person name="Long T.M."/>
            <person name="Calvey C.H."/>
            <person name="Aerts A.L."/>
            <person name="Barry K.W."/>
            <person name="Choi C."/>
            <person name="Clum A."/>
            <person name="Coughlan A.Y."/>
            <person name="Deshpande S."/>
            <person name="Douglass A.P."/>
            <person name="Hanson S.J."/>
            <person name="Klenk H.-P."/>
            <person name="LaButti K.M."/>
            <person name="Lapidus A."/>
            <person name="Lindquist E.A."/>
            <person name="Lipzen A.M."/>
            <person name="Meier-Kolthoff J.P."/>
            <person name="Ohm R.A."/>
            <person name="Otillar R.P."/>
            <person name="Pangilinan J.L."/>
            <person name="Peng Y."/>
            <person name="Rokas A."/>
            <person name="Rosa C.A."/>
            <person name="Scheuner C."/>
            <person name="Sibirny A.A."/>
            <person name="Slot J.C."/>
            <person name="Stielow J.B."/>
            <person name="Sun H."/>
            <person name="Kurtzman C.P."/>
            <person name="Blackwell M."/>
            <person name="Grigoriev I.V."/>
            <person name="Jeffries T.W."/>
        </authorList>
    </citation>
    <scope>NUCLEOTIDE SEQUENCE [LARGE SCALE GENOMIC DNA]</scope>
    <source>
        <strain evidence="1 2">NRRL Y-11557</strain>
    </source>
</reference>
<dbReference type="Proteomes" id="UP000094385">
    <property type="component" value="Unassembled WGS sequence"/>
</dbReference>
<gene>
    <name evidence="1" type="ORF">LIPSTDRAFT_66079</name>
</gene>
<organism evidence="1 2">
    <name type="scientific">Lipomyces starkeyi NRRL Y-11557</name>
    <dbReference type="NCBI Taxonomy" id="675824"/>
    <lineage>
        <taxon>Eukaryota</taxon>
        <taxon>Fungi</taxon>
        <taxon>Dikarya</taxon>
        <taxon>Ascomycota</taxon>
        <taxon>Saccharomycotina</taxon>
        <taxon>Lipomycetes</taxon>
        <taxon>Lipomycetales</taxon>
        <taxon>Lipomycetaceae</taxon>
        <taxon>Lipomyces</taxon>
    </lineage>
</organism>